<comment type="caution">
    <text evidence="1">The sequence shown here is derived from an EMBL/GenBank/DDBJ whole genome shotgun (WGS) entry which is preliminary data.</text>
</comment>
<evidence type="ECO:0000313" key="1">
    <source>
        <dbReference type="EMBL" id="OIQ93942.1"/>
    </source>
</evidence>
<organism evidence="1">
    <name type="scientific">mine drainage metagenome</name>
    <dbReference type="NCBI Taxonomy" id="410659"/>
    <lineage>
        <taxon>unclassified sequences</taxon>
        <taxon>metagenomes</taxon>
        <taxon>ecological metagenomes</taxon>
    </lineage>
</organism>
<accession>A0A1J5RCX3</accession>
<name>A0A1J5RCX3_9ZZZZ</name>
<dbReference type="AlphaFoldDB" id="A0A1J5RCX3"/>
<proteinExistence type="predicted"/>
<sequence>MMRGVGACAELQSAELNGKQEGLGQSKPVLPPQRSAVQGLVPWCLNSNATGFAWEGRSGSPPARIPANTLGICLPGRVGASKSNCDSAAAVGEACESCFQRSRVPCGMARLVLDPGTCNDSTQTVRTQQSFHPRCRASSQPCPAIPGWVHLSRFLHGSGLCPIRK</sequence>
<reference evidence="1" key="1">
    <citation type="submission" date="2016-10" db="EMBL/GenBank/DDBJ databases">
        <title>Sequence of Gallionella enrichment culture.</title>
        <authorList>
            <person name="Poehlein A."/>
            <person name="Muehling M."/>
            <person name="Daniel R."/>
        </authorList>
    </citation>
    <scope>NUCLEOTIDE SEQUENCE</scope>
</reference>
<gene>
    <name evidence="1" type="ORF">GALL_241300</name>
</gene>
<protein>
    <submittedName>
        <fullName evidence="1">Uncharacterized protein</fullName>
    </submittedName>
</protein>
<dbReference type="EMBL" id="MLJW01000197">
    <property type="protein sequence ID" value="OIQ93942.1"/>
    <property type="molecule type" value="Genomic_DNA"/>
</dbReference>